<evidence type="ECO:0000313" key="3">
    <source>
        <dbReference type="Proteomes" id="UP001259492"/>
    </source>
</evidence>
<keyword evidence="1" id="KW-0732">Signal</keyword>
<name>A0ABU2YLW2_9FLAO</name>
<keyword evidence="3" id="KW-1185">Reference proteome</keyword>
<protein>
    <submittedName>
        <fullName evidence="2">Uncharacterized protein</fullName>
    </submittedName>
</protein>
<accession>A0ABU2YLW2</accession>
<dbReference type="EMBL" id="JAVRIA010000006">
    <property type="protein sequence ID" value="MDT0559148.1"/>
    <property type="molecule type" value="Genomic_DNA"/>
</dbReference>
<evidence type="ECO:0000256" key="1">
    <source>
        <dbReference type="SAM" id="SignalP"/>
    </source>
</evidence>
<reference evidence="2 3" key="1">
    <citation type="submission" date="2023-09" db="EMBL/GenBank/DDBJ databases">
        <authorList>
            <person name="Rey-Velasco X."/>
        </authorList>
    </citation>
    <scope>NUCLEOTIDE SEQUENCE [LARGE SCALE GENOMIC DNA]</scope>
    <source>
        <strain evidence="2 3">W332</strain>
    </source>
</reference>
<gene>
    <name evidence="2" type="ORF">RM697_10835</name>
</gene>
<evidence type="ECO:0000313" key="2">
    <source>
        <dbReference type="EMBL" id="MDT0559148.1"/>
    </source>
</evidence>
<sequence length="192" mass="22525">MKTLYTLIALMHIVTLNAQNTYLKITKSNKANDYVMYPPGTKFELKTKEGYIIFKNSDNPGVIEIDEAYTLYVYPNWKDDSDIYKLSEGKLEKILTSSYYKTDLKRHITKLNKITAEYTVTDSKKREGKKNLKFKLSNGITFEFNDSKYRAYLYEEENYLNIEGKYLIESELGTLKLSFNTSNGIVWWVFED</sequence>
<dbReference type="RefSeq" id="WP_311427914.1">
    <property type="nucleotide sequence ID" value="NZ_JAVRIA010000006.1"/>
</dbReference>
<feature type="signal peptide" evidence="1">
    <location>
        <begin position="1"/>
        <end position="18"/>
    </location>
</feature>
<comment type="caution">
    <text evidence="2">The sequence shown here is derived from an EMBL/GenBank/DDBJ whole genome shotgun (WGS) entry which is preliminary data.</text>
</comment>
<proteinExistence type="predicted"/>
<feature type="chain" id="PRO_5045646538" evidence="1">
    <location>
        <begin position="19"/>
        <end position="192"/>
    </location>
</feature>
<organism evidence="2 3">
    <name type="scientific">Microcosmobacter mediterraneus</name>
    <dbReference type="NCBI Taxonomy" id="3075607"/>
    <lineage>
        <taxon>Bacteria</taxon>
        <taxon>Pseudomonadati</taxon>
        <taxon>Bacteroidota</taxon>
        <taxon>Flavobacteriia</taxon>
        <taxon>Flavobacteriales</taxon>
        <taxon>Flavobacteriaceae</taxon>
        <taxon>Microcosmobacter</taxon>
    </lineage>
</organism>
<dbReference type="Proteomes" id="UP001259492">
    <property type="component" value="Unassembled WGS sequence"/>
</dbReference>